<dbReference type="AlphaFoldDB" id="U7V7Q7"/>
<comment type="caution">
    <text evidence="2">The sequence shown here is derived from an EMBL/GenBank/DDBJ whole genome shotgun (WGS) entry which is preliminary data.</text>
</comment>
<keyword evidence="3" id="KW-1185">Reference proteome</keyword>
<sequence>MKKVCLVIMSVVLTSMVSLSAEMKSMKSETQRDREVEETLIKTYSLKRGEDIVHYMYNKVDLNGDKKPEVIVYAYGPMLGGTGGDSGLILKEVSEGYQVISELSLVRTPIIISDNKTKGWNDIIMEVSGGGATPGQAVLKFNGKKYPSNPSTQPMLGKDAKIKGVKILADEFVPNVGIPLE</sequence>
<proteinExistence type="predicted"/>
<gene>
    <name evidence="2" type="ORF">HMPREF0202_02533</name>
</gene>
<dbReference type="EMBL" id="AXZF01000135">
    <property type="protein sequence ID" value="ERT66813.1"/>
    <property type="molecule type" value="Genomic_DNA"/>
</dbReference>
<dbReference type="eggNOG" id="COG3187">
    <property type="taxonomic scope" value="Bacteria"/>
</dbReference>
<name>U7V7Q7_9FUSO</name>
<feature type="signal peptide" evidence="1">
    <location>
        <begin position="1"/>
        <end position="20"/>
    </location>
</feature>
<organism evidence="2 3">
    <name type="scientific">Cetobacterium somerae ATCC BAA-474</name>
    <dbReference type="NCBI Taxonomy" id="1319815"/>
    <lineage>
        <taxon>Bacteria</taxon>
        <taxon>Fusobacteriati</taxon>
        <taxon>Fusobacteriota</taxon>
        <taxon>Fusobacteriia</taxon>
        <taxon>Fusobacteriales</taxon>
        <taxon>Fusobacteriaceae</taxon>
        <taxon>Cetobacterium</taxon>
    </lineage>
</organism>
<feature type="chain" id="PRO_5004689623" evidence="1">
    <location>
        <begin position="21"/>
        <end position="181"/>
    </location>
</feature>
<reference evidence="2 3" key="1">
    <citation type="submission" date="2013-08" db="EMBL/GenBank/DDBJ databases">
        <authorList>
            <person name="Weinstock G."/>
            <person name="Sodergren E."/>
            <person name="Wylie T."/>
            <person name="Fulton L."/>
            <person name="Fulton R."/>
            <person name="Fronick C."/>
            <person name="O'Laughlin M."/>
            <person name="Godfrey J."/>
            <person name="Miner T."/>
            <person name="Herter B."/>
            <person name="Appelbaum E."/>
            <person name="Cordes M."/>
            <person name="Lek S."/>
            <person name="Wollam A."/>
            <person name="Pepin K.H."/>
            <person name="Palsikar V.B."/>
            <person name="Mitreva M."/>
            <person name="Wilson R.K."/>
        </authorList>
    </citation>
    <scope>NUCLEOTIDE SEQUENCE [LARGE SCALE GENOMIC DNA]</scope>
    <source>
        <strain evidence="2 3">ATCC BAA-474</strain>
    </source>
</reference>
<dbReference type="HOGENOM" id="CLU_118477_0_0_0"/>
<dbReference type="RefSeq" id="WP_023052062.1">
    <property type="nucleotide sequence ID" value="NZ_CP173065.2"/>
</dbReference>
<protein>
    <submittedName>
        <fullName evidence="2">Uncharacterized protein</fullName>
    </submittedName>
</protein>
<keyword evidence="1" id="KW-0732">Signal</keyword>
<evidence type="ECO:0000313" key="3">
    <source>
        <dbReference type="Proteomes" id="UP000017081"/>
    </source>
</evidence>
<evidence type="ECO:0000256" key="1">
    <source>
        <dbReference type="SAM" id="SignalP"/>
    </source>
</evidence>
<dbReference type="Proteomes" id="UP000017081">
    <property type="component" value="Unassembled WGS sequence"/>
</dbReference>
<accession>U7V7Q7</accession>
<evidence type="ECO:0000313" key="2">
    <source>
        <dbReference type="EMBL" id="ERT66813.1"/>
    </source>
</evidence>